<protein>
    <recommendedName>
        <fullName evidence="6">Peptide-methionine (R)-S-oxide reductase</fullName>
        <ecNumber evidence="6">1.8.4.12</ecNumber>
    </recommendedName>
</protein>
<dbReference type="PROSITE" id="PS51790">
    <property type="entry name" value="MSRB"/>
    <property type="match status" value="1"/>
</dbReference>
<dbReference type="GO" id="GO:0006979">
    <property type="term" value="P:response to oxidative stress"/>
    <property type="evidence" value="ECO:0007669"/>
    <property type="project" value="InterPro"/>
</dbReference>
<dbReference type="FunFam" id="2.170.150.20:FF:000001">
    <property type="entry name" value="Peptide methionine sulfoxide reductase MsrB"/>
    <property type="match status" value="1"/>
</dbReference>
<evidence type="ECO:0000256" key="4">
    <source>
        <dbReference type="ARBA" id="ARBA00023002"/>
    </source>
</evidence>
<accession>A0A8J5N093</accession>
<dbReference type="GO" id="GO:0030091">
    <property type="term" value="P:protein repair"/>
    <property type="evidence" value="ECO:0007669"/>
    <property type="project" value="InterPro"/>
</dbReference>
<comment type="catalytic activity">
    <reaction evidence="5 6">
        <text>L-methionyl-[protein] + [thioredoxin]-disulfide + H2O = L-methionyl-(R)-S-oxide-[protein] + [thioredoxin]-dithiol</text>
        <dbReference type="Rhea" id="RHEA:24164"/>
        <dbReference type="Rhea" id="RHEA-COMP:10698"/>
        <dbReference type="Rhea" id="RHEA-COMP:10700"/>
        <dbReference type="Rhea" id="RHEA-COMP:12313"/>
        <dbReference type="Rhea" id="RHEA-COMP:12314"/>
        <dbReference type="ChEBI" id="CHEBI:15377"/>
        <dbReference type="ChEBI" id="CHEBI:16044"/>
        <dbReference type="ChEBI" id="CHEBI:29950"/>
        <dbReference type="ChEBI" id="CHEBI:45764"/>
        <dbReference type="ChEBI" id="CHEBI:50058"/>
        <dbReference type="EC" id="1.8.4.12"/>
    </reaction>
</comment>
<evidence type="ECO:0000256" key="5">
    <source>
        <dbReference type="ARBA" id="ARBA00048488"/>
    </source>
</evidence>
<comment type="function">
    <text evidence="6">Methionine-sulfoxide reductase that specifically reduces methionine (R)-sulfoxide back to methionine. While in many cases methionine oxidation is the result of random oxidation following oxidative stress, methionine oxidation is also a post-translational modification that takes place on specific residues.</text>
</comment>
<dbReference type="InterPro" id="IPR028427">
    <property type="entry name" value="Met_Sox_Rdtase_MsrB"/>
</dbReference>
<dbReference type="GO" id="GO:0033743">
    <property type="term" value="F:peptide-methionine (R)-S-oxide reductase activity"/>
    <property type="evidence" value="ECO:0007669"/>
    <property type="project" value="UniProtKB-EC"/>
</dbReference>
<evidence type="ECO:0000256" key="3">
    <source>
        <dbReference type="ARBA" id="ARBA00022833"/>
    </source>
</evidence>
<evidence type="ECO:0000256" key="2">
    <source>
        <dbReference type="ARBA" id="ARBA00022723"/>
    </source>
</evidence>
<dbReference type="Pfam" id="PF01641">
    <property type="entry name" value="SelR"/>
    <property type="match status" value="1"/>
</dbReference>
<comment type="cofactor">
    <cofactor evidence="6">
        <name>Zn(2+)</name>
        <dbReference type="ChEBI" id="CHEBI:29105"/>
    </cofactor>
    <text evidence="6">Binds 1 zinc ion per subunit.</text>
</comment>
<keyword evidence="2 6" id="KW-0479">Metal-binding</keyword>
<proteinExistence type="inferred from homology"/>
<dbReference type="OrthoDB" id="44061at2759"/>
<dbReference type="GO" id="GO:0046872">
    <property type="term" value="F:metal ion binding"/>
    <property type="evidence" value="ECO:0007669"/>
    <property type="project" value="UniProtKB-KW"/>
</dbReference>
<dbReference type="Proteomes" id="UP000747542">
    <property type="component" value="Unassembled WGS sequence"/>
</dbReference>
<feature type="domain" description="MsrB" evidence="7">
    <location>
        <begin position="49"/>
        <end position="173"/>
    </location>
</feature>
<evidence type="ECO:0000313" key="9">
    <source>
        <dbReference type="Proteomes" id="UP000747542"/>
    </source>
</evidence>
<evidence type="ECO:0000259" key="7">
    <source>
        <dbReference type="PROSITE" id="PS51790"/>
    </source>
</evidence>
<evidence type="ECO:0000256" key="1">
    <source>
        <dbReference type="ARBA" id="ARBA00007174"/>
    </source>
</evidence>
<dbReference type="NCBIfam" id="TIGR00357">
    <property type="entry name" value="peptide-methionine (R)-S-oxide reductase MsrB"/>
    <property type="match status" value="1"/>
</dbReference>
<evidence type="ECO:0000313" key="8">
    <source>
        <dbReference type="EMBL" id="KAG7170573.1"/>
    </source>
</evidence>
<dbReference type="GO" id="GO:0005737">
    <property type="term" value="C:cytoplasm"/>
    <property type="evidence" value="ECO:0007669"/>
    <property type="project" value="TreeGrafter"/>
</dbReference>
<comment type="similarity">
    <text evidence="1 6">Belongs to the MsrB Met sulfoxide reductase family.</text>
</comment>
<keyword evidence="4 6" id="KW-0560">Oxidoreductase</keyword>
<keyword evidence="9" id="KW-1185">Reference proteome</keyword>
<comment type="caution">
    <text evidence="8">The sequence shown here is derived from an EMBL/GenBank/DDBJ whole genome shotgun (WGS) entry which is preliminary data.</text>
</comment>
<reference evidence="8" key="1">
    <citation type="journal article" date="2021" name="Sci. Adv.">
        <title>The American lobster genome reveals insights on longevity, neural, and immune adaptations.</title>
        <authorList>
            <person name="Polinski J.M."/>
            <person name="Zimin A.V."/>
            <person name="Clark K.F."/>
            <person name="Kohn A.B."/>
            <person name="Sadowski N."/>
            <person name="Timp W."/>
            <person name="Ptitsyn A."/>
            <person name="Khanna P."/>
            <person name="Romanova D.Y."/>
            <person name="Williams P."/>
            <person name="Greenwood S.J."/>
            <person name="Moroz L.L."/>
            <person name="Walt D.R."/>
            <person name="Bodnar A.G."/>
        </authorList>
    </citation>
    <scope>NUCLEOTIDE SEQUENCE</scope>
    <source>
        <strain evidence="8">GMGI-L3</strain>
    </source>
</reference>
<dbReference type="PANTHER" id="PTHR10173">
    <property type="entry name" value="METHIONINE SULFOXIDE REDUCTASE"/>
    <property type="match status" value="1"/>
</dbReference>
<organism evidence="8 9">
    <name type="scientific">Homarus americanus</name>
    <name type="common">American lobster</name>
    <dbReference type="NCBI Taxonomy" id="6706"/>
    <lineage>
        <taxon>Eukaryota</taxon>
        <taxon>Metazoa</taxon>
        <taxon>Ecdysozoa</taxon>
        <taxon>Arthropoda</taxon>
        <taxon>Crustacea</taxon>
        <taxon>Multicrustacea</taxon>
        <taxon>Malacostraca</taxon>
        <taxon>Eumalacostraca</taxon>
        <taxon>Eucarida</taxon>
        <taxon>Decapoda</taxon>
        <taxon>Pleocyemata</taxon>
        <taxon>Astacidea</taxon>
        <taxon>Nephropoidea</taxon>
        <taxon>Nephropidae</taxon>
        <taxon>Homarus</taxon>
    </lineage>
</organism>
<dbReference type="InterPro" id="IPR002579">
    <property type="entry name" value="Met_Sox_Rdtase_MsrB_dom"/>
</dbReference>
<sequence>MAGVACRYLTRISSSASPSLCRCYAVRGFAVTSVAGAPNTKKDCKTKTPQDWQKELSPEQYSVTREGGTEPPFSGSYYNHHGEGIYQCLCCGSDLFSSKAKFESGSGWPSFHTPEGKKGSNVETRTDMSHMMVRTEVLCRECKAHLGHVFADGPQPTGLRYCINSIALKFAPKKVT</sequence>
<dbReference type="EC" id="1.8.4.12" evidence="6"/>
<dbReference type="PANTHER" id="PTHR10173:SF52">
    <property type="entry name" value="METHIONINE-R-SULFOXIDE REDUCTASE B1"/>
    <property type="match status" value="1"/>
</dbReference>
<dbReference type="EMBL" id="JAHLQT010013854">
    <property type="protein sequence ID" value="KAG7170573.1"/>
    <property type="molecule type" value="Genomic_DNA"/>
</dbReference>
<name>A0A8J5N093_HOMAM</name>
<gene>
    <name evidence="8" type="primary">msrB-L</name>
    <name evidence="8" type="ORF">Hamer_G020664</name>
</gene>
<keyword evidence="3 6" id="KW-0862">Zinc</keyword>
<dbReference type="AlphaFoldDB" id="A0A8J5N093"/>
<evidence type="ECO:0000256" key="6">
    <source>
        <dbReference type="RuleBase" id="RU365044"/>
    </source>
</evidence>